<dbReference type="InterPro" id="IPR011009">
    <property type="entry name" value="Kinase-like_dom_sf"/>
</dbReference>
<dbReference type="EMBL" id="WHVB01000009">
    <property type="protein sequence ID" value="KAF8479595.1"/>
    <property type="molecule type" value="Genomic_DNA"/>
</dbReference>
<name>A0A9P5T8B0_9AGAM</name>
<reference evidence="8" key="2">
    <citation type="journal article" date="2020" name="Nat. Commun.">
        <title>Large-scale genome sequencing of mycorrhizal fungi provides insights into the early evolution of symbiotic traits.</title>
        <authorList>
            <person name="Miyauchi S."/>
            <person name="Kiss E."/>
            <person name="Kuo A."/>
            <person name="Drula E."/>
            <person name="Kohler A."/>
            <person name="Sanchez-Garcia M."/>
            <person name="Morin E."/>
            <person name="Andreopoulos B."/>
            <person name="Barry K.W."/>
            <person name="Bonito G."/>
            <person name="Buee M."/>
            <person name="Carver A."/>
            <person name="Chen C."/>
            <person name="Cichocki N."/>
            <person name="Clum A."/>
            <person name="Culley D."/>
            <person name="Crous P.W."/>
            <person name="Fauchery L."/>
            <person name="Girlanda M."/>
            <person name="Hayes R.D."/>
            <person name="Keri Z."/>
            <person name="LaButti K."/>
            <person name="Lipzen A."/>
            <person name="Lombard V."/>
            <person name="Magnuson J."/>
            <person name="Maillard F."/>
            <person name="Murat C."/>
            <person name="Nolan M."/>
            <person name="Ohm R.A."/>
            <person name="Pangilinan J."/>
            <person name="Pereira M.F."/>
            <person name="Perotto S."/>
            <person name="Peter M."/>
            <person name="Pfister S."/>
            <person name="Riley R."/>
            <person name="Sitrit Y."/>
            <person name="Stielow J.B."/>
            <person name="Szollosi G."/>
            <person name="Zifcakova L."/>
            <person name="Stursova M."/>
            <person name="Spatafora J.W."/>
            <person name="Tedersoo L."/>
            <person name="Vaario L.M."/>
            <person name="Yamada A."/>
            <person name="Yan M."/>
            <person name="Wang P."/>
            <person name="Xu J."/>
            <person name="Bruns T."/>
            <person name="Baldrian P."/>
            <person name="Vilgalys R."/>
            <person name="Dunand C."/>
            <person name="Henrissat B."/>
            <person name="Grigoriev I.V."/>
            <person name="Hibbett D."/>
            <person name="Nagy L.G."/>
            <person name="Martin F.M."/>
        </authorList>
    </citation>
    <scope>NUCLEOTIDE SEQUENCE</scope>
    <source>
        <strain evidence="8">Prilba</strain>
    </source>
</reference>
<dbReference type="OrthoDB" id="381190at2759"/>
<evidence type="ECO:0000256" key="5">
    <source>
        <dbReference type="ARBA" id="ARBA00031460"/>
    </source>
</evidence>
<comment type="caution">
    <text evidence="8">The sequence shown here is derived from an EMBL/GenBank/DDBJ whole genome shotgun (WGS) entry which is preliminary data.</text>
</comment>
<evidence type="ECO:0000256" key="2">
    <source>
        <dbReference type="ARBA" id="ARBA00020288"/>
    </source>
</evidence>
<reference evidence="8" key="1">
    <citation type="submission" date="2019-10" db="EMBL/GenBank/DDBJ databases">
        <authorList>
            <consortium name="DOE Joint Genome Institute"/>
            <person name="Kuo A."/>
            <person name="Miyauchi S."/>
            <person name="Kiss E."/>
            <person name="Drula E."/>
            <person name="Kohler A."/>
            <person name="Sanchez-Garcia M."/>
            <person name="Andreopoulos B."/>
            <person name="Barry K.W."/>
            <person name="Bonito G."/>
            <person name="Buee M."/>
            <person name="Carver A."/>
            <person name="Chen C."/>
            <person name="Cichocki N."/>
            <person name="Clum A."/>
            <person name="Culley D."/>
            <person name="Crous P.W."/>
            <person name="Fauchery L."/>
            <person name="Girlanda M."/>
            <person name="Hayes R."/>
            <person name="Keri Z."/>
            <person name="LaButti K."/>
            <person name="Lipzen A."/>
            <person name="Lombard V."/>
            <person name="Magnuson J."/>
            <person name="Maillard F."/>
            <person name="Morin E."/>
            <person name="Murat C."/>
            <person name="Nolan M."/>
            <person name="Ohm R."/>
            <person name="Pangilinan J."/>
            <person name="Pereira M."/>
            <person name="Perotto S."/>
            <person name="Peter M."/>
            <person name="Riley R."/>
            <person name="Sitrit Y."/>
            <person name="Stielow B."/>
            <person name="Szollosi G."/>
            <person name="Zifcakova L."/>
            <person name="Stursova M."/>
            <person name="Spatafora J.W."/>
            <person name="Tedersoo L."/>
            <person name="Vaario L.-M."/>
            <person name="Yamada A."/>
            <person name="Yan M."/>
            <person name="Wang P."/>
            <person name="Xu J."/>
            <person name="Bruns T."/>
            <person name="Baldrian P."/>
            <person name="Vilgalys R."/>
            <person name="Henrissat B."/>
            <person name="Grigoriev I.V."/>
            <person name="Hibbett D."/>
            <person name="Nagy L.G."/>
            <person name="Martin F.M."/>
        </authorList>
    </citation>
    <scope>NUCLEOTIDE SEQUENCE</scope>
    <source>
        <strain evidence="8">Prilba</strain>
    </source>
</reference>
<dbReference type="PROSITE" id="PS50290">
    <property type="entry name" value="PI3_4_KINASE_3"/>
    <property type="match status" value="1"/>
</dbReference>
<evidence type="ECO:0000313" key="8">
    <source>
        <dbReference type="EMBL" id="KAF8479595.1"/>
    </source>
</evidence>
<organism evidence="8 9">
    <name type="scientific">Russula ochroleuca</name>
    <dbReference type="NCBI Taxonomy" id="152965"/>
    <lineage>
        <taxon>Eukaryota</taxon>
        <taxon>Fungi</taxon>
        <taxon>Dikarya</taxon>
        <taxon>Basidiomycota</taxon>
        <taxon>Agaricomycotina</taxon>
        <taxon>Agaricomycetes</taxon>
        <taxon>Russulales</taxon>
        <taxon>Russulaceae</taxon>
        <taxon>Russula</taxon>
    </lineage>
</organism>
<dbReference type="GO" id="GO:0004674">
    <property type="term" value="F:protein serine/threonine kinase activity"/>
    <property type="evidence" value="ECO:0007669"/>
    <property type="project" value="InterPro"/>
</dbReference>
<proteinExistence type="predicted"/>
<accession>A0A9P5T8B0</accession>
<dbReference type="PANTHER" id="PTHR37079">
    <property type="entry name" value="SERINE/THREONINE-PROTEIN KINASE ATM"/>
    <property type="match status" value="1"/>
</dbReference>
<evidence type="ECO:0000256" key="3">
    <source>
        <dbReference type="ARBA" id="ARBA00030020"/>
    </source>
</evidence>
<dbReference type="SUPFAM" id="SSF56112">
    <property type="entry name" value="Protein kinase-like (PK-like)"/>
    <property type="match status" value="1"/>
</dbReference>
<dbReference type="GO" id="GO:0006974">
    <property type="term" value="P:DNA damage response"/>
    <property type="evidence" value="ECO:0007669"/>
    <property type="project" value="InterPro"/>
</dbReference>
<dbReference type="Proteomes" id="UP000759537">
    <property type="component" value="Unassembled WGS sequence"/>
</dbReference>
<evidence type="ECO:0000256" key="6">
    <source>
        <dbReference type="ARBA" id="ARBA00032467"/>
    </source>
</evidence>
<dbReference type="InterPro" id="IPR000403">
    <property type="entry name" value="PI3/4_kinase_cat_dom"/>
</dbReference>
<feature type="domain" description="PI3K/PI4K catalytic" evidence="7">
    <location>
        <begin position="58"/>
        <end position="177"/>
    </location>
</feature>
<dbReference type="AlphaFoldDB" id="A0A9P5T8B0"/>
<dbReference type="InterPro" id="IPR038980">
    <property type="entry name" value="ATM_plant"/>
</dbReference>
<evidence type="ECO:0000256" key="4">
    <source>
        <dbReference type="ARBA" id="ARBA00030222"/>
    </source>
</evidence>
<dbReference type="Gene3D" id="3.30.1010.10">
    <property type="entry name" value="Phosphatidylinositol 3-kinase Catalytic Subunit, Chain A, domain 4"/>
    <property type="match status" value="1"/>
</dbReference>
<evidence type="ECO:0000259" key="7">
    <source>
        <dbReference type="PROSITE" id="PS50290"/>
    </source>
</evidence>
<evidence type="ECO:0000256" key="1">
    <source>
        <dbReference type="ARBA" id="ARBA00014619"/>
    </source>
</evidence>
<evidence type="ECO:0000313" key="9">
    <source>
        <dbReference type="Proteomes" id="UP000759537"/>
    </source>
</evidence>
<sequence length="177" mass="20484">MGETPDQELHRQYSKWPYEIPSDMLILKLNSVHVPVLTVNTPVDPALQYQNCIWISHYESTFETAGGVNIPKKYYCRGSGGAKCMQLLKGEGNDDLRQDAVMEHWQVFNPDNVVLCRDRETKRRNLSIRGYKVIPLAHRQAYSSLSANTCHWLARAHLQYNKGDVHPQEFHRKMSKM</sequence>
<keyword evidence="9" id="KW-1185">Reference proteome</keyword>
<gene>
    <name evidence="8" type="ORF">DFH94DRAFT_682318</name>
</gene>
<dbReference type="PANTHER" id="PTHR37079:SF4">
    <property type="entry name" value="SERINE_THREONINE-PROTEIN KINASE ATM"/>
    <property type="match status" value="1"/>
</dbReference>
<protein>
    <recommendedName>
        <fullName evidence="1">Serine/threonine-protein kinase TEL1</fullName>
    </recommendedName>
    <alternativeName>
        <fullName evidence="3">ATM homolog</fullName>
    </alternativeName>
    <alternativeName>
        <fullName evidence="5 6">DNA-damage checkpoint kinase TEL1</fullName>
    </alternativeName>
    <alternativeName>
        <fullName evidence="2">Serine/threonine-protein kinase tel1</fullName>
    </alternativeName>
    <alternativeName>
        <fullName evidence="4">Telomere length regulation protein 1</fullName>
    </alternativeName>
</protein>